<dbReference type="EMBL" id="SZYD01000018">
    <property type="protein sequence ID" value="KAD2803925.1"/>
    <property type="molecule type" value="Genomic_DNA"/>
</dbReference>
<proteinExistence type="predicted"/>
<accession>A0A5N6LRN3</accession>
<sequence>MSERGSGRGWFGRRDSSRTAVRLEDEERPNDSATGRRGSVNSWGGGRRGSAEVATISAVDPNLDFFTDAPDYLKHVDKFNYE</sequence>
<evidence type="ECO:0000256" key="1">
    <source>
        <dbReference type="SAM" id="MobiDB-lite"/>
    </source>
</evidence>
<feature type="region of interest" description="Disordered" evidence="1">
    <location>
        <begin position="1"/>
        <end position="50"/>
    </location>
</feature>
<reference evidence="2 3" key="1">
    <citation type="submission" date="2019-05" db="EMBL/GenBank/DDBJ databases">
        <title>Mikania micrantha, genome provides insights into the molecular mechanism of rapid growth.</title>
        <authorList>
            <person name="Liu B."/>
        </authorList>
    </citation>
    <scope>NUCLEOTIDE SEQUENCE [LARGE SCALE GENOMIC DNA]</scope>
    <source>
        <strain evidence="2">NLD-2019</strain>
        <tissue evidence="2">Leaf</tissue>
    </source>
</reference>
<comment type="caution">
    <text evidence="2">The sequence shown here is derived from an EMBL/GenBank/DDBJ whole genome shotgun (WGS) entry which is preliminary data.</text>
</comment>
<evidence type="ECO:0000313" key="3">
    <source>
        <dbReference type="Proteomes" id="UP000326396"/>
    </source>
</evidence>
<keyword evidence="3" id="KW-1185">Reference proteome</keyword>
<dbReference type="AlphaFoldDB" id="A0A5N6LRN3"/>
<feature type="compositionally biased region" description="Basic and acidic residues" evidence="1">
    <location>
        <begin position="1"/>
        <end position="25"/>
    </location>
</feature>
<protein>
    <submittedName>
        <fullName evidence="2">Uncharacterized protein</fullName>
    </submittedName>
</protein>
<organism evidence="2 3">
    <name type="scientific">Mikania micrantha</name>
    <name type="common">bitter vine</name>
    <dbReference type="NCBI Taxonomy" id="192012"/>
    <lineage>
        <taxon>Eukaryota</taxon>
        <taxon>Viridiplantae</taxon>
        <taxon>Streptophyta</taxon>
        <taxon>Embryophyta</taxon>
        <taxon>Tracheophyta</taxon>
        <taxon>Spermatophyta</taxon>
        <taxon>Magnoliopsida</taxon>
        <taxon>eudicotyledons</taxon>
        <taxon>Gunneridae</taxon>
        <taxon>Pentapetalae</taxon>
        <taxon>asterids</taxon>
        <taxon>campanulids</taxon>
        <taxon>Asterales</taxon>
        <taxon>Asteraceae</taxon>
        <taxon>Asteroideae</taxon>
        <taxon>Heliantheae alliance</taxon>
        <taxon>Eupatorieae</taxon>
        <taxon>Mikania</taxon>
    </lineage>
</organism>
<dbReference type="Proteomes" id="UP000326396">
    <property type="component" value="Linkage Group LG8"/>
</dbReference>
<evidence type="ECO:0000313" key="2">
    <source>
        <dbReference type="EMBL" id="KAD2803925.1"/>
    </source>
</evidence>
<gene>
    <name evidence="2" type="ORF">E3N88_37302</name>
</gene>
<name>A0A5N6LRN3_9ASTR</name>